<sequence length="219" mass="22065">MSEAYPEGQTMTRSRLPFNVRPGALAAALLCVGVLGGSALGQTPPGTEQRAPAGPRPPQPQVTLTLAQTRTVLARAAQVVTALQIGTVRSAPAGAEAVLTYQGQAVSAVGIDLQGNVQPLATPPPVGGPLGKRPGPWAAAPTPPLPLAAGTPVTLGTQARARLSAQVRGLYVSGAVRVVGPQVRVTLLSGAVAVAELRFGDGGALRPLPDPAKDSPAER</sequence>
<reference evidence="2 3" key="1">
    <citation type="journal article" date="2012" name="PLoS ONE">
        <title>Genome sequence and transcriptome analysis of the radioresistant bacterium Deinococcus gobiensis: insights into the extreme environmental adaptations.</title>
        <authorList>
            <person name="Yuan M."/>
            <person name="Chen M."/>
            <person name="Zhang W."/>
            <person name="Lu W."/>
            <person name="Wang J."/>
            <person name="Yang M."/>
            <person name="Zhao P."/>
            <person name="Tang R."/>
            <person name="Li X."/>
            <person name="Hao Y."/>
            <person name="Zhou Z."/>
            <person name="Zhan Y."/>
            <person name="Yu H."/>
            <person name="Teng C."/>
            <person name="Yan Y."/>
            <person name="Ping S."/>
            <person name="Wang Y."/>
            <person name="Lin M."/>
        </authorList>
    </citation>
    <scope>NUCLEOTIDE SEQUENCE [LARGE SCALE GENOMIC DNA]</scope>
    <source>
        <strain evidence="2 3">I-0</strain>
    </source>
</reference>
<evidence type="ECO:0000256" key="1">
    <source>
        <dbReference type="SAM" id="MobiDB-lite"/>
    </source>
</evidence>
<dbReference type="Proteomes" id="UP000007575">
    <property type="component" value="Chromosome"/>
</dbReference>
<dbReference type="HOGENOM" id="CLU_1259712_0_0_0"/>
<dbReference type="KEGG" id="dgo:DGo_CA1061"/>
<gene>
    <name evidence="2" type="ordered locus">DGo_CA1061</name>
</gene>
<accession>H8GZE0</accession>
<dbReference type="PATRIC" id="fig|745776.4.peg.1089"/>
<dbReference type="EMBL" id="CP002191">
    <property type="protein sequence ID" value="AFD24988.1"/>
    <property type="molecule type" value="Genomic_DNA"/>
</dbReference>
<dbReference type="AlphaFoldDB" id="H8GZE0"/>
<keyword evidence="3" id="KW-1185">Reference proteome</keyword>
<dbReference type="STRING" id="745776.DGo_CA1061"/>
<organism evidence="2 3">
    <name type="scientific">Deinococcus gobiensis (strain DSM 21396 / JCM 16679 / CGMCC 1.7299 / I-0)</name>
    <dbReference type="NCBI Taxonomy" id="745776"/>
    <lineage>
        <taxon>Bacteria</taxon>
        <taxon>Thermotogati</taxon>
        <taxon>Deinococcota</taxon>
        <taxon>Deinococci</taxon>
        <taxon>Deinococcales</taxon>
        <taxon>Deinococcaceae</taxon>
        <taxon>Deinococcus</taxon>
    </lineage>
</organism>
<feature type="region of interest" description="Disordered" evidence="1">
    <location>
        <begin position="41"/>
        <end position="61"/>
    </location>
</feature>
<name>H8GZE0_DEIGI</name>
<protein>
    <submittedName>
        <fullName evidence="2">Uncharacterized protein</fullName>
    </submittedName>
</protein>
<evidence type="ECO:0000313" key="3">
    <source>
        <dbReference type="Proteomes" id="UP000007575"/>
    </source>
</evidence>
<proteinExistence type="predicted"/>
<evidence type="ECO:0000313" key="2">
    <source>
        <dbReference type="EMBL" id="AFD24988.1"/>
    </source>
</evidence>